<evidence type="ECO:0000256" key="1">
    <source>
        <dbReference type="SAM" id="Phobius"/>
    </source>
</evidence>
<feature type="transmembrane region" description="Helical" evidence="1">
    <location>
        <begin position="12"/>
        <end position="35"/>
    </location>
</feature>
<name>A0A554NCW5_9EURY</name>
<protein>
    <submittedName>
        <fullName evidence="2">Uncharacterized protein</fullName>
    </submittedName>
</protein>
<dbReference type="RefSeq" id="WP_144261048.1">
    <property type="nucleotide sequence ID" value="NZ_QMDX01000002.1"/>
</dbReference>
<accession>A0A554NCW5</accession>
<keyword evidence="1" id="KW-0812">Transmembrane</keyword>
<dbReference type="Proteomes" id="UP000319894">
    <property type="component" value="Unassembled WGS sequence"/>
</dbReference>
<dbReference type="OrthoDB" id="121941at2157"/>
<gene>
    <name evidence="2" type="ORF">DP107_04985</name>
</gene>
<dbReference type="InParanoid" id="A0A554NCW5"/>
<dbReference type="AlphaFoldDB" id="A0A554NCW5"/>
<reference evidence="2 3" key="1">
    <citation type="submission" date="2018-06" db="EMBL/GenBank/DDBJ databases">
        <title>Natronomonas sp. F16-60 a new haloarchaeon isolated from a solar saltern of Isla Cristina, Huelva, Spain.</title>
        <authorList>
            <person name="Duran-Viseras A."/>
            <person name="Sanchez-Porro C."/>
            <person name="Ventosa A."/>
        </authorList>
    </citation>
    <scope>NUCLEOTIDE SEQUENCE [LARGE SCALE GENOMIC DNA]</scope>
    <source>
        <strain evidence="2 3">F16-60</strain>
    </source>
</reference>
<comment type="caution">
    <text evidence="2">The sequence shown here is derived from an EMBL/GenBank/DDBJ whole genome shotgun (WGS) entry which is preliminary data.</text>
</comment>
<keyword evidence="3" id="KW-1185">Reference proteome</keyword>
<evidence type="ECO:0000313" key="2">
    <source>
        <dbReference type="EMBL" id="TSD15208.1"/>
    </source>
</evidence>
<keyword evidence="1" id="KW-1133">Transmembrane helix</keyword>
<organism evidence="2 3">
    <name type="scientific">Haloglomus irregulare</name>
    <dbReference type="NCBI Taxonomy" id="2234134"/>
    <lineage>
        <taxon>Archaea</taxon>
        <taxon>Methanobacteriati</taxon>
        <taxon>Methanobacteriota</taxon>
        <taxon>Stenosarchaea group</taxon>
        <taxon>Halobacteria</taxon>
        <taxon>Halobacteriales</taxon>
        <taxon>Natronomonadaceae</taxon>
        <taxon>Haloglomus</taxon>
    </lineage>
</organism>
<keyword evidence="1" id="KW-0472">Membrane</keyword>
<sequence length="166" mass="18394">MRPVRGSGDRAQAIQLGALLLFAILIINLSLYQVFVVPDQNGEIEFKHNQQAQEEMKIVRNTVFQTSVTGTDLTTSVQLAPQYPSRTVFVNPGPPSGSLRTESLGNVSFSGIEPTDEETRQFWDASASNLTTDWCTGRTTTSTLPRIRCTRVRSCSIAVMERRTGR</sequence>
<dbReference type="EMBL" id="QMDX01000002">
    <property type="protein sequence ID" value="TSD15208.1"/>
    <property type="molecule type" value="Genomic_DNA"/>
</dbReference>
<proteinExistence type="predicted"/>
<evidence type="ECO:0000313" key="3">
    <source>
        <dbReference type="Proteomes" id="UP000319894"/>
    </source>
</evidence>